<proteinExistence type="predicted"/>
<gene>
    <name evidence="2" type="ORF">FKG95_29385</name>
</gene>
<keyword evidence="1" id="KW-0812">Transmembrane</keyword>
<feature type="transmembrane region" description="Helical" evidence="1">
    <location>
        <begin position="7"/>
        <end position="23"/>
    </location>
</feature>
<feature type="transmembrane region" description="Helical" evidence="1">
    <location>
        <begin position="35"/>
        <end position="53"/>
    </location>
</feature>
<dbReference type="AlphaFoldDB" id="A0A545SSW1"/>
<dbReference type="EMBL" id="VHSH01000026">
    <property type="protein sequence ID" value="TQV68036.1"/>
    <property type="molecule type" value="Genomic_DNA"/>
</dbReference>
<accession>A0A545SSW1</accession>
<evidence type="ECO:0000313" key="2">
    <source>
        <dbReference type="EMBL" id="TQV68036.1"/>
    </source>
</evidence>
<keyword evidence="1" id="KW-1133">Transmembrane helix</keyword>
<evidence type="ECO:0000313" key="3">
    <source>
        <dbReference type="Proteomes" id="UP000315252"/>
    </source>
</evidence>
<protein>
    <submittedName>
        <fullName evidence="2">Uncharacterized protein</fullName>
    </submittedName>
</protein>
<dbReference type="OrthoDB" id="8758573at2"/>
<comment type="caution">
    <text evidence="2">The sequence shown here is derived from an EMBL/GenBank/DDBJ whole genome shotgun (WGS) entry which is preliminary data.</text>
</comment>
<name>A0A545SSW1_9PROT</name>
<dbReference type="Proteomes" id="UP000315252">
    <property type="component" value="Unassembled WGS sequence"/>
</dbReference>
<keyword evidence="1" id="KW-0472">Membrane</keyword>
<sequence length="65" mass="7554">MMMRKVLRYGHLSIATLIAVYIYSPTLNDNATYEAWIKFGVVPLVVISGLAMWQQGRIKRWLRRG</sequence>
<organism evidence="2 3">
    <name type="scientific">Denitrobaculum tricleocarpae</name>
    <dbReference type="NCBI Taxonomy" id="2591009"/>
    <lineage>
        <taxon>Bacteria</taxon>
        <taxon>Pseudomonadati</taxon>
        <taxon>Pseudomonadota</taxon>
        <taxon>Alphaproteobacteria</taxon>
        <taxon>Rhodospirillales</taxon>
        <taxon>Rhodospirillaceae</taxon>
        <taxon>Denitrobaculum</taxon>
    </lineage>
</organism>
<evidence type="ECO:0000256" key="1">
    <source>
        <dbReference type="SAM" id="Phobius"/>
    </source>
</evidence>
<keyword evidence="3" id="KW-1185">Reference proteome</keyword>
<dbReference type="RefSeq" id="WP_142900038.1">
    <property type="nucleotide sequence ID" value="NZ_ML660077.1"/>
</dbReference>
<reference evidence="2 3" key="1">
    <citation type="submission" date="2019-06" db="EMBL/GenBank/DDBJ databases">
        <title>Whole genome sequence for Rhodospirillaceae sp. R148.</title>
        <authorList>
            <person name="Wang G."/>
        </authorList>
    </citation>
    <scope>NUCLEOTIDE SEQUENCE [LARGE SCALE GENOMIC DNA]</scope>
    <source>
        <strain evidence="2 3">R148</strain>
    </source>
</reference>